<proteinExistence type="inferred from homology"/>
<evidence type="ECO:0000313" key="19">
    <source>
        <dbReference type="EMBL" id="RYN55202.1"/>
    </source>
</evidence>
<keyword evidence="9" id="KW-0378">Hydrolase</keyword>
<dbReference type="Gene3D" id="3.40.630.10">
    <property type="entry name" value="Zn peptidases"/>
    <property type="match status" value="1"/>
</dbReference>
<comment type="subcellular location">
    <subcellularLocation>
        <location evidence="3">Secreted</location>
    </subcellularLocation>
</comment>
<evidence type="ECO:0000256" key="6">
    <source>
        <dbReference type="ARBA" id="ARBA00022670"/>
    </source>
</evidence>
<dbReference type="PROSITE" id="PS00132">
    <property type="entry name" value="CARBOXYPEPT_ZN_1"/>
    <property type="match status" value="1"/>
</dbReference>
<evidence type="ECO:0000313" key="18">
    <source>
        <dbReference type="EMBL" id="RYN31863.1"/>
    </source>
</evidence>
<evidence type="ECO:0000256" key="9">
    <source>
        <dbReference type="ARBA" id="ARBA00022801"/>
    </source>
</evidence>
<dbReference type="Proteomes" id="UP000292402">
    <property type="component" value="Unassembled WGS sequence"/>
</dbReference>
<keyword evidence="13" id="KW-0865">Zymogen</keyword>
<evidence type="ECO:0000256" key="1">
    <source>
        <dbReference type="ARBA" id="ARBA00001947"/>
    </source>
</evidence>
<sequence length="1165" mass="130730">MKFVLSLAWLSLATCATIRSPQPVSYDGYQVHRLRSTGSQYASAKRALASIPHETLNEVRGTWDVLIAPEQLDAFNALGLKSRTLHANLADSIARESYVKKAWKRQLNGSEDAWFDSYHPYEDHISWWRELQESFPEHSNWTSTGTSYEGRDMFGVHLWGAGGPGKPAVIYHGTVHAREWITAPVIEYIAKQLVDGYKAGDNDTQAVLDNYDFYMFPFVNPDGFVFSQTDNRLWRKNRQPPPENAANQTCFGRDVNRNWETNWDADPRGASPDPCSQTYRGEAPRDTPENQGMDNLIRNIRDEQGIKLYIDWHSYSQLILYPFGHKETLYAPELGMWTKAAALMSDTIRYYSTNATTYVFGPSGATLYPTTGASIDHVYTIGRAKFSMTIELPDTGDFGFVLPPERIRPAAEEQWVGQQVILQLLDEEFFDGDGPAIGALAVKVKLLSLFVLIFFSTNILDGETTTPDSKPSQESALMEEPHTPRKKRNPVLWHGLPSPNTPTFHSETHYTPSAGSAKEELVWQTTRGQTKDAVDQSSILIQHCTDTDKREAENVNTAILRAVDDATQNDAILARELERSINPTKARRSTRLRTQAKPISVFDQDTVQLPATDPKTVRKLPPSPVAPDRDEHADFSIVPIKSDPVPFEKLPTVHSLSWQLKYPPGGSTHPSYPYPTIDPRLLFHQAFVPIVGGLPDFTLVPKLVLPVGWKHVSWSGLLPIAFDPYRQAFKLTPVGPMPLTCEELQQQGLQKYVPGGELHPEFGLLPEMLKLSDGSDAEVYNFDGVDWTLPWEGQVDFHAPRRTMDQHCISGVINSPTDSNTFIPMITYPWREARDCPNKVFDLSDAWRWLSEKETNHTADFIPTTEKKWHGSGAFRSTRKLKSPIPELMMLSMLSTPTTPNIQLNPLLQNQDSMKDKNQFCPFKSVATPCTVNIALLEDTEFTIMELLSYFPQHYYWGHAAERMAKAGVTGSMIREFLIMTRGLQGDEVVKPGSISCAAMAARKRDCVKLEEVEEMDIDEVGKDTPTPSPALKSSVIDMTTNHTAEGWVYDVWEKIDYPLLALAHGLQSLPTGPDAGPLTALILWCREKGQYRALLSEVPTLLRAADIEPLIESGNDGCPDREFAGRHAGSLKKDRMRVVRDAGANKRALSGCVDDSQGKRKRLW</sequence>
<dbReference type="CDD" id="cd03860">
    <property type="entry name" value="M14_CP_A-B_like"/>
    <property type="match status" value="1"/>
</dbReference>
<evidence type="ECO:0000256" key="5">
    <source>
        <dbReference type="ARBA" id="ARBA00022525"/>
    </source>
</evidence>
<gene>
    <name evidence="19" type="ORF">AA0114_g3413</name>
    <name evidence="18" type="ORF">AA0115_g4193</name>
</gene>
<keyword evidence="5" id="KW-0964">Secreted</keyword>
<dbReference type="GO" id="GO:0008270">
    <property type="term" value="F:zinc ion binding"/>
    <property type="evidence" value="ECO:0007669"/>
    <property type="project" value="InterPro"/>
</dbReference>
<reference evidence="18" key="1">
    <citation type="submission" date="2017-10" db="EMBL/GenBank/DDBJ databases">
        <authorList>
            <person name="Armitage A.D."/>
            <person name="Barbara D.J."/>
            <person name="Woodhall J.W."/>
            <person name="Sreenivasaprasad S."/>
            <person name="Lane C.R."/>
            <person name="Clarkson J.P."/>
            <person name="Harrison R.J."/>
        </authorList>
    </citation>
    <scope>NUCLEOTIDE SEQUENCE</scope>
    <source>
        <strain evidence="18">FERA 1164</strain>
    </source>
</reference>
<comment type="similarity">
    <text evidence="4 14">Belongs to the peptidase M14 family.</text>
</comment>
<feature type="compositionally biased region" description="Polar residues" evidence="15">
    <location>
        <begin position="463"/>
        <end position="475"/>
    </location>
</feature>
<dbReference type="EMBL" id="PDXB01000008">
    <property type="protein sequence ID" value="RYN31863.1"/>
    <property type="molecule type" value="Genomic_DNA"/>
</dbReference>
<keyword evidence="8 16" id="KW-0732">Signal</keyword>
<evidence type="ECO:0000256" key="14">
    <source>
        <dbReference type="PROSITE-ProRule" id="PRU01379"/>
    </source>
</evidence>
<dbReference type="GO" id="GO:0004181">
    <property type="term" value="F:metallocarboxypeptidase activity"/>
    <property type="evidence" value="ECO:0007669"/>
    <property type="project" value="InterPro"/>
</dbReference>
<dbReference type="PROSITE" id="PS52035">
    <property type="entry name" value="PEPTIDASE_M14"/>
    <property type="match status" value="1"/>
</dbReference>
<dbReference type="InterPro" id="IPR057247">
    <property type="entry name" value="CARBOXYPEPT_ZN_2"/>
</dbReference>
<dbReference type="InterPro" id="IPR057246">
    <property type="entry name" value="CARBOXYPEPT_ZN_1"/>
</dbReference>
<dbReference type="GO" id="GO:0006508">
    <property type="term" value="P:proteolysis"/>
    <property type="evidence" value="ECO:0007669"/>
    <property type="project" value="UniProtKB-KW"/>
</dbReference>
<accession>A0A4Q4MNI1</accession>
<evidence type="ECO:0000259" key="17">
    <source>
        <dbReference type="PROSITE" id="PS52035"/>
    </source>
</evidence>
<dbReference type="PANTHER" id="PTHR11705:SF143">
    <property type="entry name" value="SLL0236 PROTEIN"/>
    <property type="match status" value="1"/>
</dbReference>
<dbReference type="Proteomes" id="UP000292340">
    <property type="component" value="Unassembled WGS sequence"/>
</dbReference>
<comment type="cofactor">
    <cofactor evidence="1">
        <name>Zn(2+)</name>
        <dbReference type="ChEBI" id="CHEBI:29105"/>
    </cofactor>
</comment>
<dbReference type="PROSITE" id="PS00133">
    <property type="entry name" value="CARBOXYPEPT_ZN_2"/>
    <property type="match status" value="1"/>
</dbReference>
<feature type="chain" id="PRO_5020802981" description="Peptidase M14 domain-containing protein" evidence="16">
    <location>
        <begin position="16"/>
        <end position="1165"/>
    </location>
</feature>
<evidence type="ECO:0000256" key="12">
    <source>
        <dbReference type="ARBA" id="ARBA00023049"/>
    </source>
</evidence>
<dbReference type="EMBL" id="PDXA01000009">
    <property type="protein sequence ID" value="RYN55202.1"/>
    <property type="molecule type" value="Genomic_DNA"/>
</dbReference>
<evidence type="ECO:0000256" key="15">
    <source>
        <dbReference type="SAM" id="MobiDB-lite"/>
    </source>
</evidence>
<dbReference type="PRINTS" id="PR00765">
    <property type="entry name" value="CRBOXYPTASEA"/>
</dbReference>
<evidence type="ECO:0000256" key="11">
    <source>
        <dbReference type="ARBA" id="ARBA00023026"/>
    </source>
</evidence>
<evidence type="ECO:0000256" key="7">
    <source>
        <dbReference type="ARBA" id="ARBA00022723"/>
    </source>
</evidence>
<dbReference type="SUPFAM" id="SSF53187">
    <property type="entry name" value="Zn-dependent exopeptidases"/>
    <property type="match status" value="1"/>
</dbReference>
<keyword evidence="7" id="KW-0479">Metal-binding</keyword>
<evidence type="ECO:0000256" key="10">
    <source>
        <dbReference type="ARBA" id="ARBA00022833"/>
    </source>
</evidence>
<evidence type="ECO:0000256" key="13">
    <source>
        <dbReference type="ARBA" id="ARBA00023145"/>
    </source>
</evidence>
<evidence type="ECO:0000313" key="20">
    <source>
        <dbReference type="Proteomes" id="UP000292402"/>
    </source>
</evidence>
<evidence type="ECO:0000256" key="3">
    <source>
        <dbReference type="ARBA" id="ARBA00004613"/>
    </source>
</evidence>
<dbReference type="InterPro" id="IPR000834">
    <property type="entry name" value="Peptidase_M14"/>
</dbReference>
<organism evidence="19 20">
    <name type="scientific">Alternaria tenuissima</name>
    <dbReference type="NCBI Taxonomy" id="119927"/>
    <lineage>
        <taxon>Eukaryota</taxon>
        <taxon>Fungi</taxon>
        <taxon>Dikarya</taxon>
        <taxon>Ascomycota</taxon>
        <taxon>Pezizomycotina</taxon>
        <taxon>Dothideomycetes</taxon>
        <taxon>Pleosporomycetidae</taxon>
        <taxon>Pleosporales</taxon>
        <taxon>Pleosporineae</taxon>
        <taxon>Pleosporaceae</taxon>
        <taxon>Alternaria</taxon>
        <taxon>Alternaria sect. Alternaria</taxon>
        <taxon>Alternaria alternata complex</taxon>
    </lineage>
</organism>
<evidence type="ECO:0000256" key="4">
    <source>
        <dbReference type="ARBA" id="ARBA00005988"/>
    </source>
</evidence>
<comment type="caution">
    <text evidence="19">The sequence shown here is derived from an EMBL/GenBank/DDBJ whole genome shotgun (WGS) entry which is preliminary data.</text>
</comment>
<dbReference type="SMART" id="SM00631">
    <property type="entry name" value="Zn_pept"/>
    <property type="match status" value="1"/>
</dbReference>
<evidence type="ECO:0000256" key="2">
    <source>
        <dbReference type="ARBA" id="ARBA00003091"/>
    </source>
</evidence>
<comment type="function">
    <text evidence="2">Extracellular metalloprotease that contributes to pathogenicity.</text>
</comment>
<reference evidence="19" key="3">
    <citation type="journal article" date="2019" name="J. ISSAAS">
        <title>Genomics, evolutionary history and diagnostics of the Alternaria alternata species group including apple and Asian pear pathotypes.</title>
        <authorList>
            <person name="Armitage A.D."/>
            <person name="Cockerton H.M."/>
            <person name="Sreenivasaprasad S."/>
            <person name="Woodhall J."/>
            <person name="Lane C."/>
            <person name="Harrison R.J."/>
            <person name="Clarkson J.P."/>
        </authorList>
    </citation>
    <scope>NUCLEOTIDE SEQUENCE</scope>
    <source>
        <strain evidence="19">FERA 1082</strain>
    </source>
</reference>
<feature type="region of interest" description="Disordered" evidence="15">
    <location>
        <begin position="261"/>
        <end position="293"/>
    </location>
</feature>
<dbReference type="AlphaFoldDB" id="A0A4Q4MNI1"/>
<dbReference type="PANTHER" id="PTHR11705">
    <property type="entry name" value="PROTEASE FAMILY M14 CARBOXYPEPTIDASE A,B"/>
    <property type="match status" value="1"/>
</dbReference>
<protein>
    <recommendedName>
        <fullName evidence="17">Peptidase M14 domain-containing protein</fullName>
    </recommendedName>
</protein>
<evidence type="ECO:0000256" key="8">
    <source>
        <dbReference type="ARBA" id="ARBA00022729"/>
    </source>
</evidence>
<feature type="signal peptide" evidence="16">
    <location>
        <begin position="1"/>
        <end position="15"/>
    </location>
</feature>
<dbReference type="Pfam" id="PF00246">
    <property type="entry name" value="Peptidase_M14"/>
    <property type="match status" value="1"/>
</dbReference>
<feature type="active site" description="Proton donor/acceptor" evidence="14">
    <location>
        <position position="391"/>
    </location>
</feature>
<keyword evidence="12" id="KW-0482">Metalloprotease</keyword>
<feature type="domain" description="Peptidase M14" evidence="17">
    <location>
        <begin position="117"/>
        <end position="425"/>
    </location>
</feature>
<keyword evidence="10" id="KW-0862">Zinc</keyword>
<keyword evidence="11" id="KW-0843">Virulence</keyword>
<evidence type="ECO:0000256" key="16">
    <source>
        <dbReference type="SAM" id="SignalP"/>
    </source>
</evidence>
<reference evidence="18 20" key="2">
    <citation type="journal article" date="2019" name="bioRxiv">
        <title>Genomics, evolutionary history and diagnostics of the Alternaria alternata species group including apple and Asian pear pathotypes.</title>
        <authorList>
            <person name="Armitage A.D."/>
            <person name="Cockerton H.M."/>
            <person name="Sreenivasaprasad S."/>
            <person name="Woodhall J.W."/>
            <person name="Lane C.R."/>
            <person name="Harrison R.J."/>
            <person name="Clarkson J.P."/>
        </authorList>
    </citation>
    <scope>NUCLEOTIDE SEQUENCE [LARGE SCALE GENOMIC DNA]</scope>
    <source>
        <strain evidence="20">FERA 1082</strain>
        <strain evidence="18">FERA 1164</strain>
    </source>
</reference>
<feature type="region of interest" description="Disordered" evidence="15">
    <location>
        <begin position="463"/>
        <end position="492"/>
    </location>
</feature>
<dbReference type="GO" id="GO:0005576">
    <property type="term" value="C:extracellular region"/>
    <property type="evidence" value="ECO:0007669"/>
    <property type="project" value="UniProtKB-SubCell"/>
</dbReference>
<name>A0A4Q4MNI1_9PLEO</name>
<keyword evidence="6" id="KW-0645">Protease</keyword>
<dbReference type="FunFam" id="3.40.630.10:FF:000165">
    <property type="entry name" value="Glucan 1,4-alpha-glucosidase, putative"/>
    <property type="match status" value="1"/>
</dbReference>